<reference evidence="1" key="1">
    <citation type="submission" date="2018-05" db="EMBL/GenBank/DDBJ databases">
        <authorList>
            <person name="Lanie J.A."/>
            <person name="Ng W.-L."/>
            <person name="Kazmierczak K.M."/>
            <person name="Andrzejewski T.M."/>
            <person name="Davidsen T.M."/>
            <person name="Wayne K.J."/>
            <person name="Tettelin H."/>
            <person name="Glass J.I."/>
            <person name="Rusch D."/>
            <person name="Podicherti R."/>
            <person name="Tsui H.-C.T."/>
            <person name="Winkler M.E."/>
        </authorList>
    </citation>
    <scope>NUCLEOTIDE SEQUENCE</scope>
</reference>
<protein>
    <recommendedName>
        <fullName evidence="2">Gfo/Idh/MocA-like oxidoreductase N-terminal domain-containing protein</fullName>
    </recommendedName>
</protein>
<organism evidence="1">
    <name type="scientific">marine metagenome</name>
    <dbReference type="NCBI Taxonomy" id="408172"/>
    <lineage>
        <taxon>unclassified sequences</taxon>
        <taxon>metagenomes</taxon>
        <taxon>ecological metagenomes</taxon>
    </lineage>
</organism>
<feature type="non-terminal residue" evidence="1">
    <location>
        <position position="159"/>
    </location>
</feature>
<evidence type="ECO:0000313" key="1">
    <source>
        <dbReference type="EMBL" id="SVE33317.1"/>
    </source>
</evidence>
<dbReference type="AlphaFoldDB" id="A0A383CLS7"/>
<sequence>MKVNVSTVGRFHAFNLASELENRGYLNKLITTYPKFKVSEWFIPKNKIVSKIFLEVCSRYGGGMKILDQYPFDNIAHKGIALTAAKFIHEADISIGWSGNSLEAIKESKKQGKIFILERGSSHYSYQMDILKDESRRQNINDFQPNQKLWERELLEYEY</sequence>
<evidence type="ECO:0008006" key="2">
    <source>
        <dbReference type="Google" id="ProtNLM"/>
    </source>
</evidence>
<accession>A0A383CLS7</accession>
<gene>
    <name evidence="1" type="ORF">METZ01_LOCUS486171</name>
</gene>
<proteinExistence type="predicted"/>
<name>A0A383CLS7_9ZZZZ</name>
<dbReference type="EMBL" id="UINC01210034">
    <property type="protein sequence ID" value="SVE33317.1"/>
    <property type="molecule type" value="Genomic_DNA"/>
</dbReference>